<accession>A0ABQ4L3C9</accession>
<evidence type="ECO:0000313" key="12">
    <source>
        <dbReference type="EMBL" id="GIN98768.1"/>
    </source>
</evidence>
<dbReference type="Proteomes" id="UP000680670">
    <property type="component" value="Unassembled WGS sequence"/>
</dbReference>
<evidence type="ECO:0000256" key="8">
    <source>
        <dbReference type="ARBA" id="ARBA00030881"/>
    </source>
</evidence>
<name>A0ABQ4L3C9_SIMTE</name>
<dbReference type="InterPro" id="IPR002502">
    <property type="entry name" value="Amidase_domain"/>
</dbReference>
<feature type="compositionally biased region" description="Polar residues" evidence="10">
    <location>
        <begin position="186"/>
        <end position="195"/>
    </location>
</feature>
<dbReference type="InterPro" id="IPR051206">
    <property type="entry name" value="NAMLAA_amidase_2"/>
</dbReference>
<comment type="similarity">
    <text evidence="2">Belongs to the N-acetylmuramoyl-L-alanine amidase 2 family.</text>
</comment>
<feature type="region of interest" description="Disordered" evidence="10">
    <location>
        <begin position="175"/>
        <end position="195"/>
    </location>
</feature>
<evidence type="ECO:0000256" key="2">
    <source>
        <dbReference type="ARBA" id="ARBA00007553"/>
    </source>
</evidence>
<gene>
    <name evidence="12" type="ORF">J6TS1_46380</name>
</gene>
<comment type="catalytic activity">
    <reaction evidence="1">
        <text>Hydrolyzes the link between N-acetylmuramoyl residues and L-amino acid residues in certain cell-wall glycopeptides.</text>
        <dbReference type="EC" id="3.5.1.28"/>
    </reaction>
</comment>
<evidence type="ECO:0000259" key="11">
    <source>
        <dbReference type="SMART" id="SM00644"/>
    </source>
</evidence>
<dbReference type="CDD" id="cd06583">
    <property type="entry name" value="PGRP"/>
    <property type="match status" value="1"/>
</dbReference>
<dbReference type="SMART" id="SM00644">
    <property type="entry name" value="Ami_2"/>
    <property type="match status" value="1"/>
</dbReference>
<reference evidence="12 13" key="1">
    <citation type="submission" date="2021-03" db="EMBL/GenBank/DDBJ databases">
        <title>Antimicrobial resistance genes in bacteria isolated from Japanese honey, and their potential for conferring macrolide and lincosamide resistance in the American foulbrood pathogen Paenibacillus larvae.</title>
        <authorList>
            <person name="Okamoto M."/>
            <person name="Kumagai M."/>
            <person name="Kanamori H."/>
            <person name="Takamatsu D."/>
        </authorList>
    </citation>
    <scope>NUCLEOTIDE SEQUENCE [LARGE SCALE GENOMIC DNA]</scope>
    <source>
        <strain evidence="12 13">J6TS1</strain>
    </source>
</reference>
<dbReference type="PANTHER" id="PTHR30417:SF11">
    <property type="entry name" value="N-ACETYLMURAMOYL-L-ALANINE AMIDASE XLYA"/>
    <property type="match status" value="1"/>
</dbReference>
<dbReference type="PANTHER" id="PTHR30417">
    <property type="entry name" value="N-ACETYLMURAMOYL-L-ALANINE AMIDASE AMID"/>
    <property type="match status" value="1"/>
</dbReference>
<evidence type="ECO:0000256" key="5">
    <source>
        <dbReference type="ARBA" id="ARBA00022969"/>
    </source>
</evidence>
<dbReference type="EMBL" id="BORJ01000017">
    <property type="protein sequence ID" value="GIN98768.1"/>
    <property type="molecule type" value="Genomic_DNA"/>
</dbReference>
<dbReference type="SUPFAM" id="SSF55846">
    <property type="entry name" value="N-acetylmuramoyl-L-alanine amidase-like"/>
    <property type="match status" value="1"/>
</dbReference>
<keyword evidence="4" id="KW-0378">Hydrolase</keyword>
<evidence type="ECO:0000256" key="1">
    <source>
        <dbReference type="ARBA" id="ARBA00001561"/>
    </source>
</evidence>
<keyword evidence="7" id="KW-0961">Cell wall biogenesis/degradation</keyword>
<protein>
    <recommendedName>
        <fullName evidence="3">N-acetylmuramoyl-L-alanine amidase</fullName>
        <ecNumber evidence="3">3.5.1.28</ecNumber>
    </recommendedName>
    <alternativeName>
        <fullName evidence="9">Autolysin</fullName>
    </alternativeName>
    <alternativeName>
        <fullName evidence="8">Cell wall hydrolase</fullName>
    </alternativeName>
</protein>
<evidence type="ECO:0000256" key="10">
    <source>
        <dbReference type="SAM" id="MobiDB-lite"/>
    </source>
</evidence>
<dbReference type="Gene3D" id="3.40.80.10">
    <property type="entry name" value="Peptidoglycan recognition protein-like"/>
    <property type="match status" value="1"/>
</dbReference>
<evidence type="ECO:0000256" key="7">
    <source>
        <dbReference type="ARBA" id="ARBA00023316"/>
    </source>
</evidence>
<sequence>MVTIKQQLVSRDIIDKRSYGHGNPCKYITIHQTGNTSIGANAQTHANIQSILNPRQASWHYQVDDKEIIQSFDDKVRCWHATDGTGPGNTSSIAIEICINSDGDYKRAVQNAAMLTKHLLTKHKLGIDKVKQHRDWYAKDCPAQLRGGYKGITWNDFIKMVKGEGGKVEAPKTQVGSVKVEAPTKPSGSYTGDSI</sequence>
<dbReference type="InterPro" id="IPR036505">
    <property type="entry name" value="Amidase/PGRP_sf"/>
</dbReference>
<dbReference type="RefSeq" id="WP_213021495.1">
    <property type="nucleotide sequence ID" value="NZ_BORJ01000017.1"/>
</dbReference>
<proteinExistence type="inferred from homology"/>
<evidence type="ECO:0000256" key="3">
    <source>
        <dbReference type="ARBA" id="ARBA00011901"/>
    </source>
</evidence>
<organism evidence="12 13">
    <name type="scientific">Siminovitchia terrae</name>
    <name type="common">Bacillus terrae</name>
    <dbReference type="NCBI Taxonomy" id="1914933"/>
    <lineage>
        <taxon>Bacteria</taxon>
        <taxon>Bacillati</taxon>
        <taxon>Bacillota</taxon>
        <taxon>Bacilli</taxon>
        <taxon>Bacillales</taxon>
        <taxon>Bacillaceae</taxon>
        <taxon>Siminovitchia</taxon>
    </lineage>
</organism>
<keyword evidence="13" id="KW-1185">Reference proteome</keyword>
<evidence type="ECO:0000256" key="4">
    <source>
        <dbReference type="ARBA" id="ARBA00022801"/>
    </source>
</evidence>
<keyword evidence="6" id="KW-0178">Competence</keyword>
<evidence type="ECO:0000313" key="13">
    <source>
        <dbReference type="Proteomes" id="UP000680670"/>
    </source>
</evidence>
<evidence type="ECO:0000256" key="9">
    <source>
        <dbReference type="ARBA" id="ARBA00032390"/>
    </source>
</evidence>
<dbReference type="Pfam" id="PF01510">
    <property type="entry name" value="Amidase_2"/>
    <property type="match status" value="1"/>
</dbReference>
<feature type="domain" description="N-acetylmuramoyl-L-alanine amidase" evidence="11">
    <location>
        <begin position="14"/>
        <end position="152"/>
    </location>
</feature>
<comment type="caution">
    <text evidence="12">The sequence shown here is derived from an EMBL/GenBank/DDBJ whole genome shotgun (WGS) entry which is preliminary data.</text>
</comment>
<dbReference type="EC" id="3.5.1.28" evidence="3"/>
<evidence type="ECO:0000256" key="6">
    <source>
        <dbReference type="ARBA" id="ARBA00023287"/>
    </source>
</evidence>
<keyword evidence="5" id="KW-0749">Sporulation</keyword>